<sequence length="58" mass="6245">MVAWLVKSTSSALPALSPRSLDPLSTASCRSFSVFLSMFMVRTSFLLHTKLSLGSAPL</sequence>
<reference evidence="1" key="1">
    <citation type="journal article" date="2023" name="GigaByte">
        <title>Genome assembly of the bearded iris, Iris pallida Lam.</title>
        <authorList>
            <person name="Bruccoleri R.E."/>
            <person name="Oakeley E.J."/>
            <person name="Faust A.M.E."/>
            <person name="Altorfer M."/>
            <person name="Dessus-Babus S."/>
            <person name="Burckhardt D."/>
            <person name="Oertli M."/>
            <person name="Naumann U."/>
            <person name="Petersen F."/>
            <person name="Wong J."/>
        </authorList>
    </citation>
    <scope>NUCLEOTIDE SEQUENCE</scope>
    <source>
        <strain evidence="1">GSM-AAB239-AS_SAM_17_03QT</strain>
    </source>
</reference>
<protein>
    <submittedName>
        <fullName evidence="1">Jasmonic acid-amido synthetase JAR1 isoform X1</fullName>
    </submittedName>
</protein>
<dbReference type="AlphaFoldDB" id="A0AAX6F337"/>
<name>A0AAX6F337_IRIPA</name>
<evidence type="ECO:0000313" key="2">
    <source>
        <dbReference type="Proteomes" id="UP001140949"/>
    </source>
</evidence>
<dbReference type="Proteomes" id="UP001140949">
    <property type="component" value="Unassembled WGS sequence"/>
</dbReference>
<keyword evidence="2" id="KW-1185">Reference proteome</keyword>
<accession>A0AAX6F337</accession>
<evidence type="ECO:0000313" key="1">
    <source>
        <dbReference type="EMBL" id="KAJ6810830.1"/>
    </source>
</evidence>
<reference evidence="1" key="2">
    <citation type="submission" date="2023-04" db="EMBL/GenBank/DDBJ databases">
        <authorList>
            <person name="Bruccoleri R.E."/>
            <person name="Oakeley E.J."/>
            <person name="Faust A.-M."/>
            <person name="Dessus-Babus S."/>
            <person name="Altorfer M."/>
            <person name="Burckhardt D."/>
            <person name="Oertli M."/>
            <person name="Naumann U."/>
            <person name="Petersen F."/>
            <person name="Wong J."/>
        </authorList>
    </citation>
    <scope>NUCLEOTIDE SEQUENCE</scope>
    <source>
        <strain evidence="1">GSM-AAB239-AS_SAM_17_03QT</strain>
        <tissue evidence="1">Leaf</tissue>
    </source>
</reference>
<gene>
    <name evidence="1" type="ORF">M6B38_104875</name>
</gene>
<proteinExistence type="predicted"/>
<dbReference type="EMBL" id="JANAVB010032220">
    <property type="protein sequence ID" value="KAJ6810830.1"/>
    <property type="molecule type" value="Genomic_DNA"/>
</dbReference>
<organism evidence="1 2">
    <name type="scientific">Iris pallida</name>
    <name type="common">Sweet iris</name>
    <dbReference type="NCBI Taxonomy" id="29817"/>
    <lineage>
        <taxon>Eukaryota</taxon>
        <taxon>Viridiplantae</taxon>
        <taxon>Streptophyta</taxon>
        <taxon>Embryophyta</taxon>
        <taxon>Tracheophyta</taxon>
        <taxon>Spermatophyta</taxon>
        <taxon>Magnoliopsida</taxon>
        <taxon>Liliopsida</taxon>
        <taxon>Asparagales</taxon>
        <taxon>Iridaceae</taxon>
        <taxon>Iridoideae</taxon>
        <taxon>Irideae</taxon>
        <taxon>Iris</taxon>
    </lineage>
</organism>
<comment type="caution">
    <text evidence="1">The sequence shown here is derived from an EMBL/GenBank/DDBJ whole genome shotgun (WGS) entry which is preliminary data.</text>
</comment>